<comment type="caution">
    <text evidence="3">The sequence shown here is derived from an EMBL/GenBank/DDBJ whole genome shotgun (WGS) entry which is preliminary data.</text>
</comment>
<feature type="compositionally biased region" description="Basic residues" evidence="2">
    <location>
        <begin position="321"/>
        <end position="338"/>
    </location>
</feature>
<evidence type="ECO:0000256" key="2">
    <source>
        <dbReference type="SAM" id="MobiDB-lite"/>
    </source>
</evidence>
<reference evidence="3 4" key="1">
    <citation type="journal article" date="2022" name="bioRxiv">
        <title>Genomics of Preaxostyla Flagellates Illuminates Evolutionary Transitions and the Path Towards Mitochondrial Loss.</title>
        <authorList>
            <person name="Novak L.V.F."/>
            <person name="Treitli S.C."/>
            <person name="Pyrih J."/>
            <person name="Halakuc P."/>
            <person name="Pipaliya S.V."/>
            <person name="Vacek V."/>
            <person name="Brzon O."/>
            <person name="Soukal P."/>
            <person name="Eme L."/>
            <person name="Dacks J.B."/>
            <person name="Karnkowska A."/>
            <person name="Elias M."/>
            <person name="Hampl V."/>
        </authorList>
    </citation>
    <scope>NUCLEOTIDE SEQUENCE [LARGE SCALE GENOMIC DNA]</scope>
    <source>
        <strain evidence="3">NAU3</strain>
        <tissue evidence="3">Gut</tissue>
    </source>
</reference>
<proteinExistence type="predicted"/>
<feature type="coiled-coil region" evidence="1">
    <location>
        <begin position="139"/>
        <end position="173"/>
    </location>
</feature>
<name>A0ABQ9XVX3_9EUKA</name>
<keyword evidence="1" id="KW-0175">Coiled coil</keyword>
<evidence type="ECO:0000313" key="3">
    <source>
        <dbReference type="EMBL" id="KAK2955628.1"/>
    </source>
</evidence>
<evidence type="ECO:0000313" key="4">
    <source>
        <dbReference type="Proteomes" id="UP001281761"/>
    </source>
</evidence>
<gene>
    <name evidence="3" type="ORF">BLNAU_9487</name>
</gene>
<sequence>MERYSADIRSSAQSTDLRQSRPSHLSLFEVMREKEAMIEERNKTITDMNARILELKKFIHTNKSSSLERQNLEEMNQDLAFQNQNLINEITLLQQQLGSKQQELVETTEWQREKDKELEQLKATHRAEFEAIQEFVESHAQMRMMIDEAKETKKDNEEQVKILQLRRDQLLNRLEVIRLAFESQNLTSFPAIPKIPNGVQEITDDEEIVAGVFGELVNDLKNRMLQANEMYDELMDEKKEVETDLDEQIMTITKGSLNAIEKHKSHVLEQRLLNERKRLENSMELQKKGKLRQVDSLGEIIVDTTRTKPVPTMPGLTIKVKPKPTPKTKYIGPKRKATVKGPGGTMLKSVSQSRL</sequence>
<feature type="region of interest" description="Disordered" evidence="2">
    <location>
        <begin position="321"/>
        <end position="355"/>
    </location>
</feature>
<dbReference type="Proteomes" id="UP001281761">
    <property type="component" value="Unassembled WGS sequence"/>
</dbReference>
<feature type="coiled-coil region" evidence="1">
    <location>
        <begin position="217"/>
        <end position="251"/>
    </location>
</feature>
<feature type="compositionally biased region" description="Polar residues" evidence="2">
    <location>
        <begin position="8"/>
        <end position="21"/>
    </location>
</feature>
<organism evidence="3 4">
    <name type="scientific">Blattamonas nauphoetae</name>
    <dbReference type="NCBI Taxonomy" id="2049346"/>
    <lineage>
        <taxon>Eukaryota</taxon>
        <taxon>Metamonada</taxon>
        <taxon>Preaxostyla</taxon>
        <taxon>Oxymonadida</taxon>
        <taxon>Blattamonas</taxon>
    </lineage>
</organism>
<keyword evidence="4" id="KW-1185">Reference proteome</keyword>
<dbReference type="EMBL" id="JARBJD010000065">
    <property type="protein sequence ID" value="KAK2955628.1"/>
    <property type="molecule type" value="Genomic_DNA"/>
</dbReference>
<accession>A0ABQ9XVX3</accession>
<evidence type="ECO:0008006" key="5">
    <source>
        <dbReference type="Google" id="ProtNLM"/>
    </source>
</evidence>
<feature type="coiled-coil region" evidence="1">
    <location>
        <begin position="69"/>
        <end position="103"/>
    </location>
</feature>
<protein>
    <recommendedName>
        <fullName evidence="5">Cilia- and flagella-associated protein 157</fullName>
    </recommendedName>
</protein>
<feature type="region of interest" description="Disordered" evidence="2">
    <location>
        <begin position="1"/>
        <end position="21"/>
    </location>
</feature>
<evidence type="ECO:0000256" key="1">
    <source>
        <dbReference type="SAM" id="Coils"/>
    </source>
</evidence>